<dbReference type="InterPro" id="IPR046335">
    <property type="entry name" value="LacI/GalR-like_sensor"/>
</dbReference>
<comment type="caution">
    <text evidence="5">The sequence shown here is derived from an EMBL/GenBank/DDBJ whole genome shotgun (WGS) entry which is preliminary data.</text>
</comment>
<dbReference type="InterPro" id="IPR010982">
    <property type="entry name" value="Lambda_DNA-bd_dom_sf"/>
</dbReference>
<dbReference type="Gene3D" id="1.10.260.40">
    <property type="entry name" value="lambda repressor-like DNA-binding domains"/>
    <property type="match status" value="1"/>
</dbReference>
<dbReference type="InterPro" id="IPR000843">
    <property type="entry name" value="HTH_LacI"/>
</dbReference>
<keyword evidence="6" id="KW-1185">Reference proteome</keyword>
<dbReference type="EMBL" id="JAUSVU010000001">
    <property type="protein sequence ID" value="MDQ0531270.1"/>
    <property type="molecule type" value="Genomic_DNA"/>
</dbReference>
<evidence type="ECO:0000259" key="4">
    <source>
        <dbReference type="PROSITE" id="PS50932"/>
    </source>
</evidence>
<keyword evidence="3" id="KW-0804">Transcription</keyword>
<dbReference type="Pfam" id="PF00356">
    <property type="entry name" value="LacI"/>
    <property type="match status" value="1"/>
</dbReference>
<dbReference type="CDD" id="cd01392">
    <property type="entry name" value="HTH_LacI"/>
    <property type="match status" value="1"/>
</dbReference>
<evidence type="ECO:0000313" key="6">
    <source>
        <dbReference type="Proteomes" id="UP001244552"/>
    </source>
</evidence>
<evidence type="ECO:0000256" key="2">
    <source>
        <dbReference type="ARBA" id="ARBA00023125"/>
    </source>
</evidence>
<dbReference type="SUPFAM" id="SSF47413">
    <property type="entry name" value="lambda repressor-like DNA-binding domains"/>
    <property type="match status" value="1"/>
</dbReference>
<dbReference type="PROSITE" id="PS50932">
    <property type="entry name" value="HTH_LACI_2"/>
    <property type="match status" value="1"/>
</dbReference>
<dbReference type="SMART" id="SM00354">
    <property type="entry name" value="HTH_LACI"/>
    <property type="match status" value="1"/>
</dbReference>
<dbReference type="CDD" id="cd01575">
    <property type="entry name" value="PBP1_GntR"/>
    <property type="match status" value="1"/>
</dbReference>
<evidence type="ECO:0000256" key="1">
    <source>
        <dbReference type="ARBA" id="ARBA00023015"/>
    </source>
</evidence>
<reference evidence="5 6" key="1">
    <citation type="submission" date="2023-07" db="EMBL/GenBank/DDBJ databases">
        <title>Genomic Encyclopedia of Type Strains, Phase IV (KMG-IV): sequencing the most valuable type-strain genomes for metagenomic binning, comparative biology and taxonomic classification.</title>
        <authorList>
            <person name="Goeker M."/>
        </authorList>
    </citation>
    <scope>NUCLEOTIDE SEQUENCE [LARGE SCALE GENOMIC DNA]</scope>
    <source>
        <strain evidence="5 6">DSM 19922</strain>
    </source>
</reference>
<dbReference type="PANTHER" id="PTHR30146">
    <property type="entry name" value="LACI-RELATED TRANSCRIPTIONAL REPRESSOR"/>
    <property type="match status" value="1"/>
</dbReference>
<dbReference type="Pfam" id="PF13377">
    <property type="entry name" value="Peripla_BP_3"/>
    <property type="match status" value="1"/>
</dbReference>
<sequence>MPAKTLEETVAKTLAKTRKPRSSRTGRATMADVAERAGVSAITVSRAFKRPELVAPELRQRILDTAQSMGYVPNQAASALASARSMTVAVLIPSMTNMVFVETLAGIHDLLLPRGYQVLIGVSHYAPLEEERLIRTYLQFQPDGILLTGTDHTEVTRTYLAALRSPTVHMMELLDDPDCLSVGCSQEEGGRLMTTHLLERGYRRIGFVAVQLDPRTMARLDGYRQTLEEAGLYDEARVWRLPDPSSIHLGAAMIDRMMAEGSDCDAVFFCNDDLAQGALFQCQRRGIRVPDQLAVAGFNDLPASAWTTPTLTTVATPRYAIGRHAAAMLLDLMEGREPAQRRADLGLTFIAREST</sequence>
<protein>
    <submittedName>
        <fullName evidence="5">LacI family gluconate utilization system Gnt-I transcriptional repressor</fullName>
    </submittedName>
</protein>
<feature type="domain" description="HTH lacI-type" evidence="4">
    <location>
        <begin position="28"/>
        <end position="82"/>
    </location>
</feature>
<gene>
    <name evidence="5" type="ORF">QO018_000102</name>
</gene>
<dbReference type="Proteomes" id="UP001244552">
    <property type="component" value="Unassembled WGS sequence"/>
</dbReference>
<dbReference type="RefSeq" id="WP_209978183.1">
    <property type="nucleotide sequence ID" value="NZ_JAGINO010000001.1"/>
</dbReference>
<proteinExistence type="predicted"/>
<dbReference type="Gene3D" id="3.40.50.2300">
    <property type="match status" value="2"/>
</dbReference>
<evidence type="ECO:0000313" key="5">
    <source>
        <dbReference type="EMBL" id="MDQ0531270.1"/>
    </source>
</evidence>
<dbReference type="PANTHER" id="PTHR30146:SF2">
    <property type="entry name" value="HTH-TYPE TRANSCRIPTIONAL REGULATOR GNTR"/>
    <property type="match status" value="1"/>
</dbReference>
<dbReference type="InterPro" id="IPR028082">
    <property type="entry name" value="Peripla_BP_I"/>
</dbReference>
<organism evidence="5 6">
    <name type="scientific">Azospirillum picis</name>
    <dbReference type="NCBI Taxonomy" id="488438"/>
    <lineage>
        <taxon>Bacteria</taxon>
        <taxon>Pseudomonadati</taxon>
        <taxon>Pseudomonadota</taxon>
        <taxon>Alphaproteobacteria</taxon>
        <taxon>Rhodospirillales</taxon>
        <taxon>Azospirillaceae</taxon>
        <taxon>Azospirillum</taxon>
    </lineage>
</organism>
<accession>A0ABU0MCW0</accession>
<name>A0ABU0MCW0_9PROT</name>
<keyword evidence="1" id="KW-0805">Transcription regulation</keyword>
<keyword evidence="2" id="KW-0238">DNA-binding</keyword>
<evidence type="ECO:0000256" key="3">
    <source>
        <dbReference type="ARBA" id="ARBA00023163"/>
    </source>
</evidence>
<dbReference type="SUPFAM" id="SSF53822">
    <property type="entry name" value="Periplasmic binding protein-like I"/>
    <property type="match status" value="1"/>
</dbReference>